<gene>
    <name evidence="2" type="ORF">PILCRDRAFT_223467</name>
</gene>
<dbReference type="HOGENOM" id="CLU_2050485_0_0_1"/>
<dbReference type="InterPro" id="IPR019794">
    <property type="entry name" value="Peroxidases_AS"/>
</dbReference>
<evidence type="ECO:0000256" key="1">
    <source>
        <dbReference type="SAM" id="SignalP"/>
    </source>
</evidence>
<dbReference type="GO" id="GO:0020037">
    <property type="term" value="F:heme binding"/>
    <property type="evidence" value="ECO:0007669"/>
    <property type="project" value="InterPro"/>
</dbReference>
<dbReference type="InterPro" id="IPR010255">
    <property type="entry name" value="Haem_peroxidase_sf"/>
</dbReference>
<protein>
    <submittedName>
        <fullName evidence="2">Uncharacterized protein</fullName>
    </submittedName>
</protein>
<dbReference type="PROSITE" id="PS00436">
    <property type="entry name" value="PEROXIDASE_2"/>
    <property type="match status" value="1"/>
</dbReference>
<reference evidence="3" key="2">
    <citation type="submission" date="2015-01" db="EMBL/GenBank/DDBJ databases">
        <title>Evolutionary Origins and Diversification of the Mycorrhizal Mutualists.</title>
        <authorList>
            <consortium name="DOE Joint Genome Institute"/>
            <consortium name="Mycorrhizal Genomics Consortium"/>
            <person name="Kohler A."/>
            <person name="Kuo A."/>
            <person name="Nagy L.G."/>
            <person name="Floudas D."/>
            <person name="Copeland A."/>
            <person name="Barry K.W."/>
            <person name="Cichocki N."/>
            <person name="Veneault-Fourrey C."/>
            <person name="LaButti K."/>
            <person name="Lindquist E.A."/>
            <person name="Lipzen A."/>
            <person name="Lundell T."/>
            <person name="Morin E."/>
            <person name="Murat C."/>
            <person name="Riley R."/>
            <person name="Ohm R."/>
            <person name="Sun H."/>
            <person name="Tunlid A."/>
            <person name="Henrissat B."/>
            <person name="Grigoriev I.V."/>
            <person name="Hibbett D.S."/>
            <person name="Martin F."/>
        </authorList>
    </citation>
    <scope>NUCLEOTIDE SEQUENCE [LARGE SCALE GENOMIC DNA]</scope>
    <source>
        <strain evidence="3">F 1598</strain>
    </source>
</reference>
<dbReference type="InParanoid" id="A0A0C3BS96"/>
<dbReference type="SUPFAM" id="SSF48113">
    <property type="entry name" value="Heme-dependent peroxidases"/>
    <property type="match status" value="1"/>
</dbReference>
<sequence length="120" mass="12883">MKNRGLLAVLARFLAATGSSIYVPGSILGRYDDLRSGAGTPAQNVCCSELKLIFRAYLMQYNTNFEVNIANDNHLKIRDIVQADIFGGGVCGLQTQAAIRLTFHDSIGLSKALGSSGRFG</sequence>
<proteinExistence type="predicted"/>
<evidence type="ECO:0000313" key="2">
    <source>
        <dbReference type="EMBL" id="KIM89403.1"/>
    </source>
</evidence>
<dbReference type="Gene3D" id="1.10.520.10">
    <property type="match status" value="1"/>
</dbReference>
<dbReference type="Proteomes" id="UP000054166">
    <property type="component" value="Unassembled WGS sequence"/>
</dbReference>
<evidence type="ECO:0000313" key="3">
    <source>
        <dbReference type="Proteomes" id="UP000054166"/>
    </source>
</evidence>
<keyword evidence="3" id="KW-1185">Reference proteome</keyword>
<dbReference type="OrthoDB" id="3016341at2759"/>
<dbReference type="GO" id="GO:0006979">
    <property type="term" value="P:response to oxidative stress"/>
    <property type="evidence" value="ECO:0007669"/>
    <property type="project" value="InterPro"/>
</dbReference>
<feature type="chain" id="PRO_5002175786" evidence="1">
    <location>
        <begin position="21"/>
        <end position="120"/>
    </location>
</feature>
<feature type="signal peptide" evidence="1">
    <location>
        <begin position="1"/>
        <end position="20"/>
    </location>
</feature>
<accession>A0A0C3BS96</accession>
<reference evidence="2 3" key="1">
    <citation type="submission" date="2014-04" db="EMBL/GenBank/DDBJ databases">
        <authorList>
            <consortium name="DOE Joint Genome Institute"/>
            <person name="Kuo A."/>
            <person name="Tarkka M."/>
            <person name="Buscot F."/>
            <person name="Kohler A."/>
            <person name="Nagy L.G."/>
            <person name="Floudas D."/>
            <person name="Copeland A."/>
            <person name="Barry K.W."/>
            <person name="Cichocki N."/>
            <person name="Veneault-Fourrey C."/>
            <person name="LaButti K."/>
            <person name="Lindquist E.A."/>
            <person name="Lipzen A."/>
            <person name="Lundell T."/>
            <person name="Morin E."/>
            <person name="Murat C."/>
            <person name="Sun H."/>
            <person name="Tunlid A."/>
            <person name="Henrissat B."/>
            <person name="Grigoriev I.V."/>
            <person name="Hibbett D.S."/>
            <person name="Martin F."/>
            <person name="Nordberg H.P."/>
            <person name="Cantor M.N."/>
            <person name="Hua S.X."/>
        </authorList>
    </citation>
    <scope>NUCLEOTIDE SEQUENCE [LARGE SCALE GENOMIC DNA]</scope>
    <source>
        <strain evidence="2 3">F 1598</strain>
    </source>
</reference>
<name>A0A0C3BS96_PILCF</name>
<dbReference type="AlphaFoldDB" id="A0A0C3BS96"/>
<dbReference type="EMBL" id="KN832975">
    <property type="protein sequence ID" value="KIM89403.1"/>
    <property type="molecule type" value="Genomic_DNA"/>
</dbReference>
<dbReference type="GO" id="GO:0004601">
    <property type="term" value="F:peroxidase activity"/>
    <property type="evidence" value="ECO:0007669"/>
    <property type="project" value="InterPro"/>
</dbReference>
<keyword evidence="1" id="KW-0732">Signal</keyword>
<organism evidence="2 3">
    <name type="scientific">Piloderma croceum (strain F 1598)</name>
    <dbReference type="NCBI Taxonomy" id="765440"/>
    <lineage>
        <taxon>Eukaryota</taxon>
        <taxon>Fungi</taxon>
        <taxon>Dikarya</taxon>
        <taxon>Basidiomycota</taxon>
        <taxon>Agaricomycotina</taxon>
        <taxon>Agaricomycetes</taxon>
        <taxon>Agaricomycetidae</taxon>
        <taxon>Atheliales</taxon>
        <taxon>Atheliaceae</taxon>
        <taxon>Piloderma</taxon>
    </lineage>
</organism>